<dbReference type="InterPro" id="IPR050232">
    <property type="entry name" value="FBL13/AtMIF1-like"/>
</dbReference>
<sequence length="428" mass="48470">MDKISQLHDELLLGILSLLPNAKDVVATMVLSKRWRYLWMMVPSLVYDDSYQDIDYGRFSRFVDRSLALHKAPVIDTLHFKLGHICGSGDTLIGAAEKCCVRKLIIKIDDTSSRSSKTDQVILPMSLCSGVHIMLADLKLQNVVLVDVSTPVSFPSLKRLRLKSVKYPGNEFVNNLISSCPVLEDLVVKQCSDDNVTILTVRVPSLKRLSLIQRAELEIDVPHDFVIDTPSLEHLKIVDYTYGSRVIKSTMNRIITASMDIFSPQTKEILGSLTTTKRLFLCLPTSKDAYPVGNIFGSLIHLTICTCETEWLNVLIRVLRDSPNLKTLKIEQYHNLRDEDPRPCWNETSLVPEYLLPSLETFEWVDYEGTKTEKQVVAFILRIASCLKQATIVSFKSIDHDKKLEMLNDFPVSSRCSPACMLAFSWNL</sequence>
<dbReference type="Gene3D" id="3.80.10.10">
    <property type="entry name" value="Ribonuclease Inhibitor"/>
    <property type="match status" value="1"/>
</dbReference>
<dbReference type="Pfam" id="PF24758">
    <property type="entry name" value="LRR_At5g56370"/>
    <property type="match status" value="1"/>
</dbReference>
<feature type="domain" description="FBD" evidence="1">
    <location>
        <begin position="353"/>
        <end position="425"/>
    </location>
</feature>
<dbReference type="InterPro" id="IPR006566">
    <property type="entry name" value="FBD"/>
</dbReference>
<dbReference type="Pfam" id="PF08387">
    <property type="entry name" value="FBD"/>
    <property type="match status" value="1"/>
</dbReference>
<dbReference type="InterPro" id="IPR055411">
    <property type="entry name" value="LRR_FXL15/At3g58940/PEG3-like"/>
</dbReference>
<evidence type="ECO:0000259" key="1">
    <source>
        <dbReference type="SMART" id="SM00579"/>
    </source>
</evidence>
<dbReference type="SUPFAM" id="SSF81383">
    <property type="entry name" value="F-box domain"/>
    <property type="match status" value="1"/>
</dbReference>
<dbReference type="ExpressionAtlas" id="A0A178UMQ4">
    <property type="expression patterns" value="baseline"/>
</dbReference>
<evidence type="ECO:0000313" key="2">
    <source>
        <dbReference type="EMBL" id="OAO95119.1"/>
    </source>
</evidence>
<name>A0A178UMQ4_ARATH</name>
<dbReference type="SUPFAM" id="SSF52047">
    <property type="entry name" value="RNI-like"/>
    <property type="match status" value="1"/>
</dbReference>
<dbReference type="InterPro" id="IPR032675">
    <property type="entry name" value="LRR_dom_sf"/>
</dbReference>
<dbReference type="Proteomes" id="UP000078284">
    <property type="component" value="Chromosome 5"/>
</dbReference>
<dbReference type="PANTHER" id="PTHR31900">
    <property type="entry name" value="F-BOX/RNI SUPERFAMILY PROTEIN-RELATED"/>
    <property type="match status" value="1"/>
</dbReference>
<dbReference type="SMART" id="SM00579">
    <property type="entry name" value="FBD"/>
    <property type="match status" value="1"/>
</dbReference>
<dbReference type="InterPro" id="IPR001810">
    <property type="entry name" value="F-box_dom"/>
</dbReference>
<proteinExistence type="predicted"/>
<gene>
    <name evidence="2" type="ordered locus">AXX17_At5g55590</name>
</gene>
<evidence type="ECO:0000313" key="3">
    <source>
        <dbReference type="Proteomes" id="UP000078284"/>
    </source>
</evidence>
<protein>
    <recommendedName>
        <fullName evidence="1">FBD domain-containing protein</fullName>
    </recommendedName>
</protein>
<organism evidence="2 3">
    <name type="scientific">Arabidopsis thaliana</name>
    <name type="common">Mouse-ear cress</name>
    <dbReference type="NCBI Taxonomy" id="3702"/>
    <lineage>
        <taxon>Eukaryota</taxon>
        <taxon>Viridiplantae</taxon>
        <taxon>Streptophyta</taxon>
        <taxon>Embryophyta</taxon>
        <taxon>Tracheophyta</taxon>
        <taxon>Spermatophyta</taxon>
        <taxon>Magnoliopsida</taxon>
        <taxon>eudicotyledons</taxon>
        <taxon>Gunneridae</taxon>
        <taxon>Pentapetalae</taxon>
        <taxon>rosids</taxon>
        <taxon>malvids</taxon>
        <taxon>Brassicales</taxon>
        <taxon>Brassicaceae</taxon>
        <taxon>Camelineae</taxon>
        <taxon>Arabidopsis</taxon>
    </lineage>
</organism>
<accession>A0A178UMQ4</accession>
<reference evidence="3" key="1">
    <citation type="journal article" date="2016" name="Proc. Natl. Acad. Sci. U.S.A.">
        <title>Chromosome-level assembly of Arabidopsis thaliana Ler reveals the extent of translocation and inversion polymorphisms.</title>
        <authorList>
            <person name="Zapata L."/>
            <person name="Ding J."/>
            <person name="Willing E.M."/>
            <person name="Hartwig B."/>
            <person name="Bezdan D."/>
            <person name="Jiao W.B."/>
            <person name="Patel V."/>
            <person name="Velikkakam James G."/>
            <person name="Koornneef M."/>
            <person name="Ossowski S."/>
            <person name="Schneeberger K."/>
        </authorList>
    </citation>
    <scope>NUCLEOTIDE SEQUENCE [LARGE SCALE GENOMIC DNA]</scope>
    <source>
        <strain evidence="3">cv. Landsberg erecta</strain>
    </source>
</reference>
<dbReference type="EMBL" id="LUHQ01000005">
    <property type="protein sequence ID" value="OAO95119.1"/>
    <property type="molecule type" value="Genomic_DNA"/>
</dbReference>
<dbReference type="InterPro" id="IPR036047">
    <property type="entry name" value="F-box-like_dom_sf"/>
</dbReference>
<dbReference type="Pfam" id="PF00646">
    <property type="entry name" value="F-box"/>
    <property type="match status" value="1"/>
</dbReference>
<dbReference type="PANTHER" id="PTHR31900:SF29">
    <property type="entry name" value="FBD-LIKE DOMAIN FAMILY PROTEIN"/>
    <property type="match status" value="1"/>
</dbReference>
<dbReference type="AlphaFoldDB" id="A0A178UMQ4"/>
<comment type="caution">
    <text evidence="2">The sequence shown here is derived from an EMBL/GenBank/DDBJ whole genome shotgun (WGS) entry which is preliminary data.</text>
</comment>